<keyword evidence="6 20" id="KW-0812">Transmembrane</keyword>
<dbReference type="GO" id="GO:0016156">
    <property type="term" value="F:fumarate reductase (NADH) activity"/>
    <property type="evidence" value="ECO:0007669"/>
    <property type="project" value="UniProtKB-EC"/>
</dbReference>
<dbReference type="STRING" id="1890364.A0A2P6P0X3"/>
<evidence type="ECO:0000256" key="2">
    <source>
        <dbReference type="ARBA" id="ARBA00004370"/>
    </source>
</evidence>
<dbReference type="InterPro" id="IPR000203">
    <property type="entry name" value="GPS"/>
</dbReference>
<sequence length="1889" mass="206120">MILGDTSKIFPAGSSSIHRVGLLSPNYVEYTNYSGPSPLQPLVAPHRDLTPSSQNSKANPFLRDGTLAIPGSNQHRKRTVSTLMSLQGQNYRIRVQPQLRDGVYTKTDAAALSSTVIVVGGGLSGLSAAHTVLERGGRVLVLDKNSFLGGNSTKATSGINGALTRTQVKLGIKDSVEAFYDDTAKSAKNLLRPELVKVLTGNSASAVEWLQDRFALDLSLVSQLGGHSFPRTHRGKERFPGMTITYALMEMLEDISRADNKRAKILVKANVKKLIKNGEEVVGVEFEKDGKTYTEYGPVVLATGGYAADFTETSLLKKHRPDIYDLPTTNGDFSTGDGLKMVDAIGGNTIDLEKVQVHPTGLVDPNEPDAKVKFLAAEALRGVGGLLLTNDGIRFCDELGTRDYVTGEMWKHKKAPYRLVLNSKGAKEIEWHVKHYMGRGLMKKFDTGAALAKEMGISESVLDKTFKTYSEGASSKKDAFGKKYFHNMPFEVKDTFYVAIVTPVLHYCMGGIEINPTCDVLERQGKTSIKGLFGAGEICGGVHGANRLGGSSLLGCVVLGRVAGDSASKYLLNHLTYTSPASATSQRRIGQLATHLTGQPNSITIQINFGGSEGQVQQGGYEQSPAQQLPTDSANEPKQEAGKSEPKVDISKEYTTEDVAKHNKEADCWTIVNGQVLDVTKFLPDHPGGKKAILLYAGRDATEEFNMLHKPDVVEKYAPQSIIGKHKNLSFTPKSRRRNEAEMFPLYTVLILLSFSSQRCEAQGVLGPMKDIWASLGGQSQYWKGNDVCNQTDFVGVTCDASNSYPVDITLNNRGPLLSGSLSDSIGSLSNLTQLSLYGNQITGSLPNGLCNLTQLTVLSIQVNNITGSIPSCIGRLTRLVGLHLQYNFLNGTIPVALGTLTSLEGLDLSNSKLSGTIPTSFGNLVNLTYGWFGGNQLTGPIPDVFYNLTSLRTLDLSGNQINGPIPPSIGSLRSIVNLFFGGNQLNGTIPDVFHNLKALQIIDFSNSQQSQSISGPIPQSIGGLTSLTSLSLNGNQLTGTIPDVFHNLSSLSTMDLSHNQLSGSIPTSIGSLKQMQSLIMNHNRLNGTIPDEIYGLISLQFLDLGANQLTGALSPLIGQLYNMYALQLYDNQLTGYISPTISNLTRMYTLYLGNNRMNGTIPETFYDMTSLQYLDISSCQFSGPLSTSFGNLSNLVYARLQQNQFDGTIPNVFGKFDSLSYIDLSSNQFSGPIPTSFVTVSITKLVLNDNQLQGPVPDGILNLPQLIWLYLQDNQLNGSVPARNSTLPPLDLLYLSHNSFTSVGFVDVTTTCDLSGNPLPCSPRLNVSSTCIANYPCQPVSVSQPTTVPTSTDIASGGSIDILYDNSTFITPRQAESILNSVVANDTEITKTISAVSLALSRNASSFEYKTQDIAIKIQTFDTISNGSRSIESKITNSSVAVVVPVSAFSSQRVVMSLSSISYNPFTAVNNQSIYSSVIGVSVYAEGREIDIKGVADLINITMGVVLSIPANHYAICQYWDELLSLWSRDGIRLVVDGNVTICQTSHLTNFSIGVEPFTPPTEKIVSAPGEEGGGQTKIIIIACCAAGGLILVVILSLLVYHRISRSNQKRKMNASMIMMEVEEGQITAKIEWKEIVNKGDKIEVWRVIQNETTTMAAKKRDSKDIRTLLQEATRLKMMHHPNIVMYLAQSPSEGWMLMEWMTEGSLFSYSRFHSISPLFFSISRDIARGMSYVAEQNMVHTQLHPHHILLQVAEGTMVAKITSFSEAVQDGSKYERKPSHHTAPEVAKYGVQYVQSDVWSFSLILLFIARNGRDSSQKKQLMIEEEWEASVKGLIRDCMEEEMNCRPTFSDIDRRANRSTAVEMHGKTEKEVAEDQMEEMHDHYRLA</sequence>
<dbReference type="InParanoid" id="A0A2P6P0X3"/>
<comment type="cofactor">
    <cofactor evidence="1">
        <name>FAD</name>
        <dbReference type="ChEBI" id="CHEBI:57692"/>
    </cofactor>
</comment>
<dbReference type="InterPro" id="IPR001245">
    <property type="entry name" value="Ser-Thr/Tyr_kinase_cat_dom"/>
</dbReference>
<dbReference type="InterPro" id="IPR036188">
    <property type="entry name" value="FAD/NAD-bd_sf"/>
</dbReference>
<dbReference type="Pfam" id="PF00173">
    <property type="entry name" value="Cyt-b5"/>
    <property type="match status" value="1"/>
</dbReference>
<dbReference type="InterPro" id="IPR003953">
    <property type="entry name" value="FAD-dep_OxRdtase_2_FAD-bd"/>
</dbReference>
<dbReference type="FunFam" id="3.90.700.10:FF:000007">
    <property type="entry name" value="NADH-dependent fumarate reductase"/>
    <property type="match status" value="1"/>
</dbReference>
<evidence type="ECO:0000256" key="19">
    <source>
        <dbReference type="SAM" id="MobiDB-lite"/>
    </source>
</evidence>
<dbReference type="Gene3D" id="3.80.10.10">
    <property type="entry name" value="Ribonuclease Inhibitor"/>
    <property type="match status" value="4"/>
</dbReference>
<keyword evidence="14 20" id="KW-0472">Membrane</keyword>
<keyword evidence="8" id="KW-0732">Signal</keyword>
<dbReference type="InterPro" id="IPR046338">
    <property type="entry name" value="GAIN_dom_sf"/>
</dbReference>
<accession>A0A2P6P0X3</accession>
<dbReference type="SMART" id="SM00303">
    <property type="entry name" value="GPS"/>
    <property type="match status" value="1"/>
</dbReference>
<dbReference type="InterPro" id="IPR011009">
    <property type="entry name" value="Kinase-like_dom_sf"/>
</dbReference>
<dbReference type="Gene3D" id="2.60.220.50">
    <property type="match status" value="1"/>
</dbReference>
<evidence type="ECO:0000256" key="9">
    <source>
        <dbReference type="ARBA" id="ARBA00022737"/>
    </source>
</evidence>
<dbReference type="Pfam" id="PF07714">
    <property type="entry name" value="PK_Tyr_Ser-Thr"/>
    <property type="match status" value="1"/>
</dbReference>
<dbReference type="SMART" id="SM01117">
    <property type="entry name" value="Cyt-b5"/>
    <property type="match status" value="1"/>
</dbReference>
<evidence type="ECO:0000256" key="16">
    <source>
        <dbReference type="ARBA" id="ARBA00050832"/>
    </source>
</evidence>
<dbReference type="PROSITE" id="PS50255">
    <property type="entry name" value="CYTOCHROME_B5_2"/>
    <property type="match status" value="1"/>
</dbReference>
<evidence type="ECO:0000259" key="23">
    <source>
        <dbReference type="PROSITE" id="PS50255"/>
    </source>
</evidence>
<dbReference type="Pfam" id="PF00890">
    <property type="entry name" value="FAD_binding_2"/>
    <property type="match status" value="1"/>
</dbReference>
<dbReference type="Pfam" id="PF13855">
    <property type="entry name" value="LRR_8"/>
    <property type="match status" value="2"/>
</dbReference>
<organism evidence="24 25">
    <name type="scientific">Planoprotostelium fungivorum</name>
    <dbReference type="NCBI Taxonomy" id="1890364"/>
    <lineage>
        <taxon>Eukaryota</taxon>
        <taxon>Amoebozoa</taxon>
        <taxon>Evosea</taxon>
        <taxon>Variosea</taxon>
        <taxon>Cavosteliida</taxon>
        <taxon>Cavosteliaceae</taxon>
        <taxon>Planoprotostelium</taxon>
    </lineage>
</organism>
<evidence type="ECO:0000256" key="4">
    <source>
        <dbReference type="ARBA" id="ARBA00022617"/>
    </source>
</evidence>
<dbReference type="Gene3D" id="1.10.510.10">
    <property type="entry name" value="Transferase(Phosphotransferase) domain 1"/>
    <property type="match status" value="1"/>
</dbReference>
<keyword evidence="7" id="KW-0479">Metal-binding</keyword>
<dbReference type="Pfam" id="PF01825">
    <property type="entry name" value="GPS"/>
    <property type="match status" value="1"/>
</dbReference>
<dbReference type="SUPFAM" id="SSF56425">
    <property type="entry name" value="Succinate dehydrogenase/fumarate reductase flavoprotein, catalytic domain"/>
    <property type="match status" value="1"/>
</dbReference>
<dbReference type="GO" id="GO:0016020">
    <property type="term" value="C:membrane"/>
    <property type="evidence" value="ECO:0007669"/>
    <property type="project" value="UniProtKB-SubCell"/>
</dbReference>
<keyword evidence="12" id="KW-0560">Oxidoreductase</keyword>
<keyword evidence="5" id="KW-0285">Flavoprotein</keyword>
<dbReference type="GO" id="GO:0004672">
    <property type="term" value="F:protein kinase activity"/>
    <property type="evidence" value="ECO:0007669"/>
    <property type="project" value="InterPro"/>
</dbReference>
<keyword evidence="9" id="KW-0677">Repeat</keyword>
<dbReference type="InterPro" id="IPR036400">
    <property type="entry name" value="Cyt_B5-like_heme/steroid_sf"/>
</dbReference>
<evidence type="ECO:0000313" key="25">
    <source>
        <dbReference type="Proteomes" id="UP000241769"/>
    </source>
</evidence>
<dbReference type="PANTHER" id="PTHR43400:SF1">
    <property type="entry name" value="FUMARATE REDUCTASE"/>
    <property type="match status" value="1"/>
</dbReference>
<feature type="domain" description="Protein kinase" evidence="21">
    <location>
        <begin position="1632"/>
        <end position="1864"/>
    </location>
</feature>
<feature type="region of interest" description="Disordered" evidence="19">
    <location>
        <begin position="49"/>
        <end position="74"/>
    </location>
</feature>
<evidence type="ECO:0000256" key="14">
    <source>
        <dbReference type="ARBA" id="ARBA00023136"/>
    </source>
</evidence>
<dbReference type="GO" id="GO:0010181">
    <property type="term" value="F:FMN binding"/>
    <property type="evidence" value="ECO:0007669"/>
    <property type="project" value="InterPro"/>
</dbReference>
<dbReference type="EC" id="1.3.1.6" evidence="17"/>
<dbReference type="FunFam" id="3.80.10.10:FF:000095">
    <property type="entry name" value="LRR receptor-like serine/threonine-protein kinase GSO1"/>
    <property type="match status" value="1"/>
</dbReference>
<comment type="caution">
    <text evidence="24">The sequence shown here is derived from an EMBL/GenBank/DDBJ whole genome shotgun (WGS) entry which is preliminary data.</text>
</comment>
<evidence type="ECO:0000256" key="1">
    <source>
        <dbReference type="ARBA" id="ARBA00001974"/>
    </source>
</evidence>
<feature type="region of interest" description="Disordered" evidence="19">
    <location>
        <begin position="614"/>
        <end position="648"/>
    </location>
</feature>
<feature type="domain" description="GAIN-B" evidence="22">
    <location>
        <begin position="1406"/>
        <end position="1562"/>
    </location>
</feature>
<evidence type="ECO:0000256" key="6">
    <source>
        <dbReference type="ARBA" id="ARBA00022692"/>
    </source>
</evidence>
<keyword evidence="13" id="KW-0408">Iron</keyword>
<evidence type="ECO:0000256" key="3">
    <source>
        <dbReference type="ARBA" id="ARBA00022614"/>
    </source>
</evidence>
<dbReference type="GO" id="GO:0009653">
    <property type="term" value="P:anatomical structure morphogenesis"/>
    <property type="evidence" value="ECO:0007669"/>
    <property type="project" value="UniProtKB-ARBA"/>
</dbReference>
<proteinExistence type="predicted"/>
<keyword evidence="10" id="KW-0274">FAD</keyword>
<dbReference type="PROSITE" id="PS50221">
    <property type="entry name" value="GAIN_B"/>
    <property type="match status" value="1"/>
</dbReference>
<dbReference type="InterPro" id="IPR027477">
    <property type="entry name" value="Succ_DH/fumarate_Rdtase_cat_sf"/>
</dbReference>
<feature type="compositionally biased region" description="Polar residues" evidence="19">
    <location>
        <begin position="614"/>
        <end position="634"/>
    </location>
</feature>
<dbReference type="PROSITE" id="PS00191">
    <property type="entry name" value="CYTOCHROME_B5_1"/>
    <property type="match status" value="1"/>
</dbReference>
<dbReference type="FunFam" id="3.80.10.10:FF:000400">
    <property type="entry name" value="Nuclear pore complex protein NUP107"/>
    <property type="match status" value="1"/>
</dbReference>
<protein>
    <recommendedName>
        <fullName evidence="17">fumarate reductase (NADH)</fullName>
        <ecNumber evidence="17">1.3.1.6</ecNumber>
    </recommendedName>
    <alternativeName>
        <fullName evidence="18">NADH-dependent fumarate reductase</fullName>
    </alternativeName>
</protein>
<dbReference type="Pfam" id="PF00560">
    <property type="entry name" value="LRR_1"/>
    <property type="match status" value="4"/>
</dbReference>
<feature type="compositionally biased region" description="Basic and acidic residues" evidence="19">
    <location>
        <begin position="635"/>
        <end position="648"/>
    </location>
</feature>
<keyword evidence="25" id="KW-1185">Reference proteome</keyword>
<dbReference type="SUPFAM" id="SSF56112">
    <property type="entry name" value="Protein kinase-like (PK-like)"/>
    <property type="match status" value="1"/>
</dbReference>
<evidence type="ECO:0000313" key="24">
    <source>
        <dbReference type="EMBL" id="PRP89840.1"/>
    </source>
</evidence>
<dbReference type="InterPro" id="IPR001611">
    <property type="entry name" value="Leu-rich_rpt"/>
</dbReference>
<evidence type="ECO:0000256" key="18">
    <source>
        <dbReference type="ARBA" id="ARBA00077246"/>
    </source>
</evidence>
<keyword evidence="11 20" id="KW-1133">Transmembrane helix</keyword>
<dbReference type="GO" id="GO:0020037">
    <property type="term" value="F:heme binding"/>
    <property type="evidence" value="ECO:0007669"/>
    <property type="project" value="InterPro"/>
</dbReference>
<dbReference type="Proteomes" id="UP000241769">
    <property type="component" value="Unassembled WGS sequence"/>
</dbReference>
<evidence type="ECO:0000256" key="5">
    <source>
        <dbReference type="ARBA" id="ARBA00022630"/>
    </source>
</evidence>
<dbReference type="Gene3D" id="3.90.700.10">
    <property type="entry name" value="Succinate dehydrogenase/fumarate reductase flavoprotein, catalytic domain"/>
    <property type="match status" value="1"/>
</dbReference>
<evidence type="ECO:0000256" key="12">
    <source>
        <dbReference type="ARBA" id="ARBA00023002"/>
    </source>
</evidence>
<evidence type="ECO:0000259" key="21">
    <source>
        <dbReference type="PROSITE" id="PS50011"/>
    </source>
</evidence>
<evidence type="ECO:0000256" key="17">
    <source>
        <dbReference type="ARBA" id="ARBA00067004"/>
    </source>
</evidence>
<dbReference type="InterPro" id="IPR018506">
    <property type="entry name" value="Cyt_B5_heme-BS"/>
</dbReference>
<keyword evidence="4" id="KW-0349">Heme</keyword>
<evidence type="ECO:0000256" key="8">
    <source>
        <dbReference type="ARBA" id="ARBA00022729"/>
    </source>
</evidence>
<dbReference type="InterPro" id="IPR057244">
    <property type="entry name" value="GAIN_B"/>
</dbReference>
<feature type="domain" description="Cytochrome b5 heme-binding" evidence="23">
    <location>
        <begin position="651"/>
        <end position="727"/>
    </location>
</feature>
<dbReference type="InterPro" id="IPR010960">
    <property type="entry name" value="Flavocytochrome_c"/>
</dbReference>
<evidence type="ECO:0000256" key="20">
    <source>
        <dbReference type="SAM" id="Phobius"/>
    </source>
</evidence>
<dbReference type="PROSITE" id="PS51450">
    <property type="entry name" value="LRR"/>
    <property type="match status" value="1"/>
</dbReference>
<dbReference type="PRINTS" id="PR00363">
    <property type="entry name" value="CYTOCHROMEB5"/>
</dbReference>
<comment type="catalytic activity">
    <reaction evidence="16">
        <text>succinate + NAD(+) = fumarate + NADH + H(+)</text>
        <dbReference type="Rhea" id="RHEA:18281"/>
        <dbReference type="ChEBI" id="CHEBI:15378"/>
        <dbReference type="ChEBI" id="CHEBI:29806"/>
        <dbReference type="ChEBI" id="CHEBI:30031"/>
        <dbReference type="ChEBI" id="CHEBI:57540"/>
        <dbReference type="ChEBI" id="CHEBI:57945"/>
        <dbReference type="EC" id="1.3.1.6"/>
    </reaction>
</comment>
<dbReference type="PROSITE" id="PS50011">
    <property type="entry name" value="PROTEIN_KINASE_DOM"/>
    <property type="match status" value="1"/>
</dbReference>
<keyword evidence="15" id="KW-1015">Disulfide bond</keyword>
<dbReference type="InterPro" id="IPR001199">
    <property type="entry name" value="Cyt_B5-like_heme/steroid-bd"/>
</dbReference>
<evidence type="ECO:0000256" key="7">
    <source>
        <dbReference type="ARBA" id="ARBA00022723"/>
    </source>
</evidence>
<dbReference type="InterPro" id="IPR000719">
    <property type="entry name" value="Prot_kinase_dom"/>
</dbReference>
<dbReference type="EMBL" id="MDYQ01000001">
    <property type="protein sequence ID" value="PRP89840.1"/>
    <property type="molecule type" value="Genomic_DNA"/>
</dbReference>
<dbReference type="InterPro" id="IPR050315">
    <property type="entry name" value="FAD-oxidoreductase_2"/>
</dbReference>
<dbReference type="Gene3D" id="3.50.50.60">
    <property type="entry name" value="FAD/NAD(P)-binding domain"/>
    <property type="match status" value="1"/>
</dbReference>
<dbReference type="FunFam" id="3.80.10.10:FF:000041">
    <property type="entry name" value="LRR receptor-like serine/threonine-protein kinase ERECTA"/>
    <property type="match status" value="1"/>
</dbReference>
<dbReference type="InterPro" id="IPR003591">
    <property type="entry name" value="Leu-rich_rpt_typical-subtyp"/>
</dbReference>
<dbReference type="GO" id="GO:0005524">
    <property type="term" value="F:ATP binding"/>
    <property type="evidence" value="ECO:0007669"/>
    <property type="project" value="InterPro"/>
</dbReference>
<evidence type="ECO:0000256" key="10">
    <source>
        <dbReference type="ARBA" id="ARBA00022827"/>
    </source>
</evidence>
<dbReference type="InterPro" id="IPR032675">
    <property type="entry name" value="LRR_dom_sf"/>
</dbReference>
<feature type="region of interest" description="Disordered" evidence="19">
    <location>
        <begin position="1862"/>
        <end position="1889"/>
    </location>
</feature>
<evidence type="ECO:0000259" key="22">
    <source>
        <dbReference type="PROSITE" id="PS50221"/>
    </source>
</evidence>
<reference evidence="24 25" key="1">
    <citation type="journal article" date="2018" name="Genome Biol. Evol.">
        <title>Multiple Roots of Fruiting Body Formation in Amoebozoa.</title>
        <authorList>
            <person name="Hillmann F."/>
            <person name="Forbes G."/>
            <person name="Novohradska S."/>
            <person name="Ferling I."/>
            <person name="Riege K."/>
            <person name="Groth M."/>
            <person name="Westermann M."/>
            <person name="Marz M."/>
            <person name="Spaller T."/>
            <person name="Winckler T."/>
            <person name="Schaap P."/>
            <person name="Glockner G."/>
        </authorList>
    </citation>
    <scope>NUCLEOTIDE SEQUENCE [LARGE SCALE GENOMIC DNA]</scope>
    <source>
        <strain evidence="24 25">Jena</strain>
    </source>
</reference>
<dbReference type="Gene3D" id="3.10.120.10">
    <property type="entry name" value="Cytochrome b5-like heme/steroid binding domain"/>
    <property type="match status" value="1"/>
</dbReference>
<dbReference type="SUPFAM" id="SSF51905">
    <property type="entry name" value="FAD/NAD(P)-binding domain"/>
    <property type="match status" value="1"/>
</dbReference>
<keyword evidence="3" id="KW-0433">Leucine-rich repeat</keyword>
<comment type="subcellular location">
    <subcellularLocation>
        <location evidence="2">Membrane</location>
    </subcellularLocation>
</comment>
<dbReference type="PANTHER" id="PTHR43400">
    <property type="entry name" value="FUMARATE REDUCTASE"/>
    <property type="match status" value="1"/>
</dbReference>
<dbReference type="GO" id="GO:0046872">
    <property type="term" value="F:metal ion binding"/>
    <property type="evidence" value="ECO:0007669"/>
    <property type="project" value="UniProtKB-KW"/>
</dbReference>
<feature type="transmembrane region" description="Helical" evidence="20">
    <location>
        <begin position="1580"/>
        <end position="1602"/>
    </location>
</feature>
<dbReference type="NCBIfam" id="TIGR01813">
    <property type="entry name" value="flavo_cyto_c"/>
    <property type="match status" value="1"/>
</dbReference>
<evidence type="ECO:0000256" key="15">
    <source>
        <dbReference type="ARBA" id="ARBA00023157"/>
    </source>
</evidence>
<feature type="compositionally biased region" description="Basic and acidic residues" evidence="19">
    <location>
        <begin position="1866"/>
        <end position="1889"/>
    </location>
</feature>
<dbReference type="SUPFAM" id="SSF55856">
    <property type="entry name" value="Cytochrome b5-like heme/steroid binding domain"/>
    <property type="match status" value="1"/>
</dbReference>
<dbReference type="OrthoDB" id="26095at2759"/>
<name>A0A2P6P0X3_9EUKA</name>
<gene>
    <name evidence="24" type="ORF">PROFUN_00182</name>
</gene>
<dbReference type="SMART" id="SM00365">
    <property type="entry name" value="LRR_SD22"/>
    <property type="match status" value="4"/>
</dbReference>
<dbReference type="SUPFAM" id="SSF52058">
    <property type="entry name" value="L domain-like"/>
    <property type="match status" value="2"/>
</dbReference>
<evidence type="ECO:0000256" key="11">
    <source>
        <dbReference type="ARBA" id="ARBA00022989"/>
    </source>
</evidence>
<evidence type="ECO:0000256" key="13">
    <source>
        <dbReference type="ARBA" id="ARBA00023004"/>
    </source>
</evidence>
<dbReference type="SMART" id="SM00369">
    <property type="entry name" value="LRR_TYP"/>
    <property type="match status" value="9"/>
</dbReference>